<dbReference type="InterPro" id="IPR008942">
    <property type="entry name" value="ENTH_VHS"/>
</dbReference>
<protein>
    <recommendedName>
        <fullName evidence="2">CID domain-containing protein</fullName>
    </recommendedName>
</protein>
<dbReference type="PANTHER" id="PTHR12460">
    <property type="entry name" value="CYCLIN-DEPENDENT KINASE INHIBITOR-RELATED PROTEIN"/>
    <property type="match status" value="1"/>
</dbReference>
<evidence type="ECO:0000313" key="3">
    <source>
        <dbReference type="EMBL" id="KAK5946157.1"/>
    </source>
</evidence>
<accession>A0ABR0RZW0</accession>
<dbReference type="InterPro" id="IPR006569">
    <property type="entry name" value="CID_dom"/>
</dbReference>
<dbReference type="InterPro" id="IPR047883">
    <property type="entry name" value="Rtt103-like_CID"/>
</dbReference>
<feature type="compositionally biased region" description="Polar residues" evidence="1">
    <location>
        <begin position="362"/>
        <end position="376"/>
    </location>
</feature>
<dbReference type="Pfam" id="PF04818">
    <property type="entry name" value="CID"/>
    <property type="match status" value="1"/>
</dbReference>
<evidence type="ECO:0000259" key="2">
    <source>
        <dbReference type="PROSITE" id="PS51391"/>
    </source>
</evidence>
<proteinExistence type="predicted"/>
<dbReference type="EMBL" id="JAVHJV010000001">
    <property type="protein sequence ID" value="KAK5946157.1"/>
    <property type="molecule type" value="Genomic_DNA"/>
</dbReference>
<feature type="region of interest" description="Disordered" evidence="1">
    <location>
        <begin position="261"/>
        <end position="466"/>
    </location>
</feature>
<name>A0ABR0RZW0_9EURO</name>
<gene>
    <name evidence="3" type="ORF">PMZ80_000297</name>
</gene>
<feature type="compositionally biased region" description="Pro residues" evidence="1">
    <location>
        <begin position="307"/>
        <end position="322"/>
    </location>
</feature>
<dbReference type="PROSITE" id="PS51391">
    <property type="entry name" value="CID"/>
    <property type="match status" value="1"/>
</dbReference>
<dbReference type="Proteomes" id="UP001334248">
    <property type="component" value="Unassembled WGS sequence"/>
</dbReference>
<feature type="region of interest" description="Disordered" evidence="1">
    <location>
        <begin position="485"/>
        <end position="511"/>
    </location>
</feature>
<keyword evidence="4" id="KW-1185">Reference proteome</keyword>
<feature type="compositionally biased region" description="Low complexity" evidence="1">
    <location>
        <begin position="440"/>
        <end position="453"/>
    </location>
</feature>
<reference evidence="3 4" key="1">
    <citation type="journal article" date="2023" name="Res Sq">
        <title>Genomic and morphological characterization of Knufia obscura isolated from the Mars 2020 spacecraft assembly facility.</title>
        <authorList>
            <person name="Chander A.M."/>
            <person name="Teixeira M.M."/>
            <person name="Singh N.K."/>
            <person name="Williams M.P."/>
            <person name="Parker C.W."/>
            <person name="Leo P."/>
            <person name="Stajich J.E."/>
            <person name="Torok T."/>
            <person name="Tighe S."/>
            <person name="Mason C.E."/>
            <person name="Venkateswaran K."/>
        </authorList>
    </citation>
    <scope>NUCLEOTIDE SEQUENCE [LARGE SCALE GENOMIC DNA]</scope>
    <source>
        <strain evidence="3 4">CCFEE 5817</strain>
    </source>
</reference>
<feature type="compositionally biased region" description="Low complexity" evidence="1">
    <location>
        <begin position="417"/>
        <end position="430"/>
    </location>
</feature>
<dbReference type="GeneID" id="89993746"/>
<feature type="compositionally biased region" description="Basic and acidic residues" evidence="1">
    <location>
        <begin position="261"/>
        <end position="274"/>
    </location>
</feature>
<evidence type="ECO:0000256" key="1">
    <source>
        <dbReference type="SAM" id="MobiDB-lite"/>
    </source>
</evidence>
<organism evidence="3 4">
    <name type="scientific">Knufia obscura</name>
    <dbReference type="NCBI Taxonomy" id="1635080"/>
    <lineage>
        <taxon>Eukaryota</taxon>
        <taxon>Fungi</taxon>
        <taxon>Dikarya</taxon>
        <taxon>Ascomycota</taxon>
        <taxon>Pezizomycotina</taxon>
        <taxon>Eurotiomycetes</taxon>
        <taxon>Chaetothyriomycetidae</taxon>
        <taxon>Chaetothyriales</taxon>
        <taxon>Trichomeriaceae</taxon>
        <taxon>Knufia</taxon>
    </lineage>
</organism>
<dbReference type="RefSeq" id="XP_064734247.1">
    <property type="nucleotide sequence ID" value="XM_064868750.1"/>
</dbReference>
<dbReference type="PANTHER" id="PTHR12460:SF0">
    <property type="entry name" value="CID DOMAIN-CONTAINING PROTEIN-RELATED"/>
    <property type="match status" value="1"/>
</dbReference>
<feature type="compositionally biased region" description="Low complexity" evidence="1">
    <location>
        <begin position="485"/>
        <end position="496"/>
    </location>
</feature>
<dbReference type="SMART" id="SM00582">
    <property type="entry name" value="RPR"/>
    <property type="match status" value="1"/>
</dbReference>
<dbReference type="Gene3D" id="1.25.40.90">
    <property type="match status" value="1"/>
</dbReference>
<dbReference type="CDD" id="cd17003">
    <property type="entry name" value="CID_Rtt103"/>
    <property type="match status" value="1"/>
</dbReference>
<comment type="caution">
    <text evidence="3">The sequence shown here is derived from an EMBL/GenBank/DDBJ whole genome shotgun (WGS) entry which is preliminary data.</text>
</comment>
<dbReference type="SUPFAM" id="SSF48464">
    <property type="entry name" value="ENTH/VHS domain"/>
    <property type="match status" value="1"/>
</dbReference>
<evidence type="ECO:0000313" key="4">
    <source>
        <dbReference type="Proteomes" id="UP001334248"/>
    </source>
</evidence>
<feature type="domain" description="CID" evidence="2">
    <location>
        <begin position="1"/>
        <end position="133"/>
    </location>
</feature>
<sequence>MAYNDDALTQRLSTLNDSQESIEAISSWMAFHRRHADRLAQLWLTRLRATPSPKCLAFLYLCNHIVQNAIHRKRPEFPNAFSPLMPEAVQVAYKVSPKDIQLKIQRLVDVWKQRKVFPDDILQATRDRINDVEKTKGGGGKKLMGKSLFSSSSGVPKELEPLVSYQIASSKLDFAVMPNVETAMEEHSKFKNPSTPPPSAPVHAANLSSLIKKLAIAEAGLNDKIKARKAYIEELHRLVKEAELVLESDQTVQLNISAERTKAETKKRDVEDSIMRGLTSTPNEMEEDFVEDRRPDVEELTPEPDEMPAPPPAETTLSPPPQAEARNPNLQGILAGFGSAGDTTATMPTDIPDSPLDYASIPATNTNPANGASISTPPLPGPPSSKKRKLSHDLYTAAAVPDLGEMGVTGYDGTSDAPTPAAPGTAYANPSAAGYHTLPAGASNLTANTNANSDMPSASAMEAPSLDFLEEDVDALIRDGRGVDPVAAAGAGVGPDSSTETARTVGDDPPI</sequence>